<feature type="transmembrane region" description="Helical" evidence="2">
    <location>
        <begin position="22"/>
        <end position="44"/>
    </location>
</feature>
<name>A0ABW3KER7_9GAMM</name>
<sequence length="605" mass="69481">MNPLPVFKLIRPHLGLLFSSRFIVPTLLFVISISWLILCYLPLFESLGFTLNNLPIYIYTLILLVFLLAAFISLGKSPTECWLLNKLNLAIHDLRHEDIEQCLALINKPSFLFMLPASKVQLVRLTASFYTQQGNYLEAYNTLQNMQQLPLRSKEWIIIQIQLMHLYYAVGNLKACQHMISTLQSLKLTFEPQLNIDLQQVELDALAGKYQQAKDKLEELYAIPKLSVNAKVAILHTLAVVDTHLGNYEALTTNYRQAWDLQKNQKNNFAQAERTVDNLILSYAKQGELAKINPVFEQLQSLASNSSLTQQLALHNIKLNLARQLNDRQALLQVYADAEKKLRPQLQGEQKFAYIVNSLRMHFNDNVNFAQTLQDTQQAMLTKPDISTLKTLRAITEISGTLKQAIATVGPRAELMTFFSWLLFEFKRLESKLDRLQDAVPPNLPSLKAELISLKVDSLKNTLMLMLAEPNQALFERMFELLEEKKNLWQGMSSPLDQLNELLIILDEYQAYKKLLHGTPFETDFKPLALKALEEAKQLANNNPKHLAYSDKLIGLAYACYQLNTQKTQAKQWLDTFDKTKLSLNHNAVWLREQYEQANDWVNRT</sequence>
<proteinExistence type="predicted"/>
<organism evidence="3 4">
    <name type="scientific">Oceanisphaera ostreae</name>
    <dbReference type="NCBI Taxonomy" id="914151"/>
    <lineage>
        <taxon>Bacteria</taxon>
        <taxon>Pseudomonadati</taxon>
        <taxon>Pseudomonadota</taxon>
        <taxon>Gammaproteobacteria</taxon>
        <taxon>Aeromonadales</taxon>
        <taxon>Aeromonadaceae</taxon>
        <taxon>Oceanisphaera</taxon>
    </lineage>
</organism>
<gene>
    <name evidence="3" type="ORF">ACFQ1C_01125</name>
</gene>
<keyword evidence="2" id="KW-0812">Transmembrane</keyword>
<dbReference type="EMBL" id="JBHTJS010000002">
    <property type="protein sequence ID" value="MFD1006771.1"/>
    <property type="molecule type" value="Genomic_DNA"/>
</dbReference>
<keyword evidence="1" id="KW-0175">Coiled coil</keyword>
<keyword evidence="2" id="KW-1133">Transmembrane helix</keyword>
<reference evidence="4" key="1">
    <citation type="journal article" date="2019" name="Int. J. Syst. Evol. Microbiol.">
        <title>The Global Catalogue of Microorganisms (GCM) 10K type strain sequencing project: providing services to taxonomists for standard genome sequencing and annotation.</title>
        <authorList>
            <consortium name="The Broad Institute Genomics Platform"/>
            <consortium name="The Broad Institute Genome Sequencing Center for Infectious Disease"/>
            <person name="Wu L."/>
            <person name="Ma J."/>
        </authorList>
    </citation>
    <scope>NUCLEOTIDE SEQUENCE [LARGE SCALE GENOMIC DNA]</scope>
    <source>
        <strain evidence="4">CCUG 60525</strain>
    </source>
</reference>
<accession>A0ABW3KER7</accession>
<evidence type="ECO:0000256" key="1">
    <source>
        <dbReference type="SAM" id="Coils"/>
    </source>
</evidence>
<dbReference type="Proteomes" id="UP001597048">
    <property type="component" value="Unassembled WGS sequence"/>
</dbReference>
<feature type="coiled-coil region" evidence="1">
    <location>
        <begin position="196"/>
        <end position="223"/>
    </location>
</feature>
<evidence type="ECO:0000313" key="3">
    <source>
        <dbReference type="EMBL" id="MFD1006771.1"/>
    </source>
</evidence>
<keyword evidence="2" id="KW-0472">Membrane</keyword>
<dbReference type="RefSeq" id="WP_379556694.1">
    <property type="nucleotide sequence ID" value="NZ_JBHTJS010000002.1"/>
</dbReference>
<comment type="caution">
    <text evidence="3">The sequence shown here is derived from an EMBL/GenBank/DDBJ whole genome shotgun (WGS) entry which is preliminary data.</text>
</comment>
<protein>
    <recommendedName>
        <fullName evidence="5">HemY N-terminal domain-containing protein</fullName>
    </recommendedName>
</protein>
<evidence type="ECO:0000313" key="4">
    <source>
        <dbReference type="Proteomes" id="UP001597048"/>
    </source>
</evidence>
<evidence type="ECO:0008006" key="5">
    <source>
        <dbReference type="Google" id="ProtNLM"/>
    </source>
</evidence>
<feature type="transmembrane region" description="Helical" evidence="2">
    <location>
        <begin position="56"/>
        <end position="75"/>
    </location>
</feature>
<evidence type="ECO:0000256" key="2">
    <source>
        <dbReference type="SAM" id="Phobius"/>
    </source>
</evidence>
<keyword evidence="4" id="KW-1185">Reference proteome</keyword>